<evidence type="ECO:0000259" key="1">
    <source>
        <dbReference type="Pfam" id="PF13173"/>
    </source>
</evidence>
<organism evidence="3 4">
    <name type="scientific">Thermococcus indicus</name>
    <dbReference type="NCBI Taxonomy" id="2586643"/>
    <lineage>
        <taxon>Archaea</taxon>
        <taxon>Methanobacteriati</taxon>
        <taxon>Methanobacteriota</taxon>
        <taxon>Thermococci</taxon>
        <taxon>Thermococcales</taxon>
        <taxon>Thermococcaceae</taxon>
        <taxon>Thermococcus</taxon>
    </lineage>
</organism>
<reference evidence="3 4" key="1">
    <citation type="submission" date="2019-06" db="EMBL/GenBank/DDBJ databases">
        <title>Thermococcus indicus sp. nov., a Fe(III)-reducing hyperthermophilic archaeon isolated from the Onnuri vent field of the Central Indian Ocean ridge.</title>
        <authorList>
            <person name="Lim J.K."/>
            <person name="Kim Y.J."/>
            <person name="Kwon K.K."/>
        </authorList>
    </citation>
    <scope>NUCLEOTIDE SEQUENCE [LARGE SCALE GENOMIC DNA]</scope>
    <source>
        <strain evidence="3 4">IOH1</strain>
    </source>
</reference>
<dbReference type="PANTHER" id="PTHR33295">
    <property type="entry name" value="ATPASE"/>
    <property type="match status" value="1"/>
</dbReference>
<dbReference type="GeneID" id="40474561"/>
<dbReference type="EMBL" id="CP040846">
    <property type="protein sequence ID" value="QDA31121.1"/>
    <property type="molecule type" value="Genomic_DNA"/>
</dbReference>
<evidence type="ECO:0000313" key="4">
    <source>
        <dbReference type="Proteomes" id="UP000306007"/>
    </source>
</evidence>
<dbReference type="Pfam" id="PF13173">
    <property type="entry name" value="AAA_14"/>
    <property type="match status" value="1"/>
</dbReference>
<dbReference type="InterPro" id="IPR025420">
    <property type="entry name" value="DUF4143"/>
</dbReference>
<keyword evidence="3" id="KW-0067">ATP-binding</keyword>
<dbReference type="Proteomes" id="UP000306007">
    <property type="component" value="Chromosome"/>
</dbReference>
<dbReference type="AlphaFoldDB" id="A0A4Y5SM22"/>
<dbReference type="Pfam" id="PF13635">
    <property type="entry name" value="DUF4143"/>
    <property type="match status" value="1"/>
</dbReference>
<dbReference type="PANTHER" id="PTHR33295:SF18">
    <property type="entry name" value="AAA+ ATPASE DOMAIN-CONTAINING PROTEIN"/>
    <property type="match status" value="1"/>
</dbReference>
<gene>
    <name evidence="3" type="ORF">FH039_05215</name>
</gene>
<name>A0A4Y5SM22_9EURY</name>
<sequence>MTVKIVKLVRHNPWWRGEGWEREDPNLSRAKEVIPRKEIGIREGSITLLRGIRRAGKSFYIKTLVKRLISEDIPAQRIVYIPCDRFTRREVKGFIDELRLRHGELYVFLDEITYLDGWRLLLKELGEEGITTVATGSNPVELEKKAELLPGRGIEGNEYYFDPLNFREFARFMNPKLPDVSFRYSEPDVDGIFPWYEELEGLFYSYLLTGGFPEAILEFKRSRTVKEERYEEIIRLVLGEIAKSGKSEEIARELLEAIFRLRGNRVDYVTLAGEIGVSHPTVREYLSTLESARVIYTLEAWDITKKRHAHRKEKKIVFQSPLIATALAVYLGENPVEFVEANVEWLVENTVASHAIWHIEEPILREKHAFAGFYYDRNKECDLVIKEHGKFFGIEVKYGKVKRKTYSFPVIYLSKDELGKDTVPVSLYLYGLEKSRRSI</sequence>
<protein>
    <submittedName>
        <fullName evidence="3">ATP-binding protein</fullName>
    </submittedName>
</protein>
<evidence type="ECO:0000313" key="3">
    <source>
        <dbReference type="EMBL" id="QDA31121.1"/>
    </source>
</evidence>
<dbReference type="InterPro" id="IPR041682">
    <property type="entry name" value="AAA_14"/>
</dbReference>
<keyword evidence="4" id="KW-1185">Reference proteome</keyword>
<dbReference type="OrthoDB" id="371918at2157"/>
<feature type="domain" description="AAA" evidence="1">
    <location>
        <begin position="45"/>
        <end position="169"/>
    </location>
</feature>
<dbReference type="SUPFAM" id="SSF52540">
    <property type="entry name" value="P-loop containing nucleoside triphosphate hydrolases"/>
    <property type="match status" value="1"/>
</dbReference>
<feature type="domain" description="DUF4143" evidence="2">
    <location>
        <begin position="248"/>
        <end position="399"/>
    </location>
</feature>
<evidence type="ECO:0000259" key="2">
    <source>
        <dbReference type="Pfam" id="PF13635"/>
    </source>
</evidence>
<accession>A0A4Y5SM22</accession>
<dbReference type="KEGG" id="tic:FH039_05215"/>
<dbReference type="RefSeq" id="WP_139680471.1">
    <property type="nucleotide sequence ID" value="NZ_CP040846.1"/>
</dbReference>
<dbReference type="InterPro" id="IPR027417">
    <property type="entry name" value="P-loop_NTPase"/>
</dbReference>
<keyword evidence="3" id="KW-0547">Nucleotide-binding</keyword>
<proteinExistence type="predicted"/>
<dbReference type="GO" id="GO:0005524">
    <property type="term" value="F:ATP binding"/>
    <property type="evidence" value="ECO:0007669"/>
    <property type="project" value="UniProtKB-KW"/>
</dbReference>